<dbReference type="AlphaFoldDB" id="A0A0B7AUA5"/>
<dbReference type="GO" id="GO:0043025">
    <property type="term" value="C:neuronal cell body"/>
    <property type="evidence" value="ECO:0007669"/>
    <property type="project" value="TreeGrafter"/>
</dbReference>
<dbReference type="Pfam" id="PF13895">
    <property type="entry name" value="Ig_2"/>
    <property type="match status" value="1"/>
</dbReference>
<dbReference type="InterPro" id="IPR003598">
    <property type="entry name" value="Ig_sub2"/>
</dbReference>
<reference evidence="2" key="1">
    <citation type="submission" date="2014-12" db="EMBL/GenBank/DDBJ databases">
        <title>Insight into the proteome of Arion vulgaris.</title>
        <authorList>
            <person name="Aradska J."/>
            <person name="Bulat T."/>
            <person name="Smidak R."/>
            <person name="Sarate P."/>
            <person name="Gangsoo J."/>
            <person name="Sialana F."/>
            <person name="Bilban M."/>
            <person name="Lubec G."/>
        </authorList>
    </citation>
    <scope>NUCLEOTIDE SEQUENCE</scope>
    <source>
        <tissue evidence="2">Skin</tissue>
    </source>
</reference>
<evidence type="ECO:0000259" key="1">
    <source>
        <dbReference type="PROSITE" id="PS50835"/>
    </source>
</evidence>
<proteinExistence type="predicted"/>
<dbReference type="GO" id="GO:0007156">
    <property type="term" value="P:homophilic cell adhesion via plasma membrane adhesion molecules"/>
    <property type="evidence" value="ECO:0007669"/>
    <property type="project" value="TreeGrafter"/>
</dbReference>
<dbReference type="EMBL" id="HACG01037548">
    <property type="protein sequence ID" value="CEK84413.1"/>
    <property type="molecule type" value="Transcribed_RNA"/>
</dbReference>
<protein>
    <recommendedName>
        <fullName evidence="1">Ig-like domain-containing protein</fullName>
    </recommendedName>
</protein>
<dbReference type="SMART" id="SM00409">
    <property type="entry name" value="IG"/>
    <property type="match status" value="1"/>
</dbReference>
<dbReference type="InterPro" id="IPR007110">
    <property type="entry name" value="Ig-like_dom"/>
</dbReference>
<dbReference type="GO" id="GO:0050808">
    <property type="term" value="P:synapse organization"/>
    <property type="evidence" value="ECO:0007669"/>
    <property type="project" value="TreeGrafter"/>
</dbReference>
<dbReference type="InterPro" id="IPR013783">
    <property type="entry name" value="Ig-like_fold"/>
</dbReference>
<dbReference type="PROSITE" id="PS50835">
    <property type="entry name" value="IG_LIKE"/>
    <property type="match status" value="2"/>
</dbReference>
<gene>
    <name evidence="2" type="primary">ORF142575</name>
</gene>
<dbReference type="GO" id="GO:0030424">
    <property type="term" value="C:axon"/>
    <property type="evidence" value="ECO:0007669"/>
    <property type="project" value="TreeGrafter"/>
</dbReference>
<dbReference type="SMART" id="SM00408">
    <property type="entry name" value="IGc2"/>
    <property type="match status" value="2"/>
</dbReference>
<accession>A0A0B7AUA5</accession>
<dbReference type="PANTHER" id="PTHR45080:SF32">
    <property type="entry name" value="MAM DOMAIN CONTAINING GLYCOSYLPHOSPHATIDYLINOSITOL ANCHOR 1"/>
    <property type="match status" value="1"/>
</dbReference>
<feature type="domain" description="Ig-like" evidence="1">
    <location>
        <begin position="202"/>
        <end position="281"/>
    </location>
</feature>
<dbReference type="Gene3D" id="2.60.40.10">
    <property type="entry name" value="Immunoglobulins"/>
    <property type="match status" value="3"/>
</dbReference>
<dbReference type="PANTHER" id="PTHR45080">
    <property type="entry name" value="CONTACTIN 5"/>
    <property type="match status" value="1"/>
</dbReference>
<dbReference type="GO" id="GO:0008046">
    <property type="term" value="F:axon guidance receptor activity"/>
    <property type="evidence" value="ECO:0007669"/>
    <property type="project" value="TreeGrafter"/>
</dbReference>
<feature type="domain" description="Ig-like" evidence="1">
    <location>
        <begin position="35"/>
        <end position="119"/>
    </location>
</feature>
<organism evidence="2">
    <name type="scientific">Arion vulgaris</name>
    <dbReference type="NCBI Taxonomy" id="1028688"/>
    <lineage>
        <taxon>Eukaryota</taxon>
        <taxon>Metazoa</taxon>
        <taxon>Spiralia</taxon>
        <taxon>Lophotrochozoa</taxon>
        <taxon>Mollusca</taxon>
        <taxon>Gastropoda</taxon>
        <taxon>Heterobranchia</taxon>
        <taxon>Euthyneura</taxon>
        <taxon>Panpulmonata</taxon>
        <taxon>Eupulmonata</taxon>
        <taxon>Stylommatophora</taxon>
        <taxon>Helicina</taxon>
        <taxon>Arionoidea</taxon>
        <taxon>Arionidae</taxon>
        <taxon>Arion</taxon>
    </lineage>
</organism>
<feature type="non-terminal residue" evidence="2">
    <location>
        <position position="1"/>
    </location>
</feature>
<dbReference type="InterPro" id="IPR003599">
    <property type="entry name" value="Ig_sub"/>
</dbReference>
<name>A0A0B7AUA5_9EUPU</name>
<evidence type="ECO:0000313" key="2">
    <source>
        <dbReference type="EMBL" id="CEK84413.1"/>
    </source>
</evidence>
<dbReference type="InterPro" id="IPR050958">
    <property type="entry name" value="Cell_Adh-Cytoskel_Orgn"/>
</dbReference>
<dbReference type="SUPFAM" id="SSF48726">
    <property type="entry name" value="Immunoglobulin"/>
    <property type="match status" value="2"/>
</dbReference>
<dbReference type="GO" id="GO:0005886">
    <property type="term" value="C:plasma membrane"/>
    <property type="evidence" value="ECO:0007669"/>
    <property type="project" value="TreeGrafter"/>
</dbReference>
<dbReference type="InterPro" id="IPR036179">
    <property type="entry name" value="Ig-like_dom_sf"/>
</dbReference>
<sequence length="281" mass="31119">FDDRNVTRSYDLKCVVENDYGYDDGIIKVIVQAEPKVPLKFVNDLPNQLDINSGEDVTLTCTASGSPNPSVQWYKDGVAFDKPSVGKKALFLPEVEKNTSLSCSATNNHENIVQHIKVHVKGREPAGLRNIRPKTVAVLPGAEVRQLCEATGNPAPTIKFVKNGVEIESDNAGGESQLFVDKNVRSPYELKCLVSNIFGSDQAIILTVIMKEVNIEGSNYVDEGETMNVKCNVTEDDQKPEDLDWFKDGNKVDSSRNPNIVITKSRPHKTSTLVSELWIER</sequence>
<feature type="non-terminal residue" evidence="2">
    <location>
        <position position="281"/>
    </location>
</feature>